<reference evidence="4 5" key="1">
    <citation type="journal article" date="2024" name="Nat. Commun.">
        <title>Phylogenomics reveals the evolutionary origins of lichenization in chlorophyte algae.</title>
        <authorList>
            <person name="Puginier C."/>
            <person name="Libourel C."/>
            <person name="Otte J."/>
            <person name="Skaloud P."/>
            <person name="Haon M."/>
            <person name="Grisel S."/>
            <person name="Petersen M."/>
            <person name="Berrin J.G."/>
            <person name="Delaux P.M."/>
            <person name="Dal Grande F."/>
            <person name="Keller J."/>
        </authorList>
    </citation>
    <scope>NUCLEOTIDE SEQUENCE [LARGE SCALE GENOMIC DNA]</scope>
    <source>
        <strain evidence="4 5">SAG 216-7</strain>
    </source>
</reference>
<gene>
    <name evidence="4" type="ORF">WJX75_007071</name>
</gene>
<dbReference type="Gene3D" id="2.60.120.430">
    <property type="entry name" value="Galactose-binding lectin"/>
    <property type="match status" value="1"/>
</dbReference>
<protein>
    <recommendedName>
        <fullName evidence="3">Malectin domain-containing protein</fullName>
    </recommendedName>
</protein>
<proteinExistence type="predicted"/>
<feature type="compositionally biased region" description="Basic residues" evidence="1">
    <location>
        <begin position="138"/>
        <end position="149"/>
    </location>
</feature>
<accession>A0ABR2YDE6</accession>
<feature type="chain" id="PRO_5046773677" description="Malectin domain-containing protein" evidence="2">
    <location>
        <begin position="23"/>
        <end position="162"/>
    </location>
</feature>
<keyword evidence="5" id="KW-1185">Reference proteome</keyword>
<feature type="compositionally biased region" description="Pro residues" evidence="1">
    <location>
        <begin position="124"/>
        <end position="134"/>
    </location>
</feature>
<evidence type="ECO:0000256" key="2">
    <source>
        <dbReference type="SAM" id="SignalP"/>
    </source>
</evidence>
<evidence type="ECO:0000256" key="1">
    <source>
        <dbReference type="SAM" id="MobiDB-lite"/>
    </source>
</evidence>
<evidence type="ECO:0000313" key="5">
    <source>
        <dbReference type="Proteomes" id="UP001491310"/>
    </source>
</evidence>
<feature type="region of interest" description="Disordered" evidence="1">
    <location>
        <begin position="121"/>
        <end position="149"/>
    </location>
</feature>
<evidence type="ECO:0000313" key="4">
    <source>
        <dbReference type="EMBL" id="KAK9902811.1"/>
    </source>
</evidence>
<dbReference type="Proteomes" id="UP001491310">
    <property type="component" value="Unassembled WGS sequence"/>
</dbReference>
<feature type="domain" description="Malectin" evidence="3">
    <location>
        <begin position="30"/>
        <end position="123"/>
    </location>
</feature>
<dbReference type="InterPro" id="IPR021720">
    <property type="entry name" value="Malectin_dom"/>
</dbReference>
<sequence>MRKKRGCVLIFLLALSNQVLLGTGLAPVDLYIDAGNTSSDFTDTEGHTWLPDQSFTGGGTEGFHDPISNAPYGTAAIYQTNRLGGSFEYAFGPADGLAAGHNYTVTLLFCELYFDRPSQRLFSGPPPQATPPRGSPSRQRRHHCHAPRQCRPVQKRTLRNRY</sequence>
<dbReference type="Pfam" id="PF11721">
    <property type="entry name" value="Malectin"/>
    <property type="match status" value="1"/>
</dbReference>
<organism evidence="4 5">
    <name type="scientific">Coccomyxa subellipsoidea</name>
    <dbReference type="NCBI Taxonomy" id="248742"/>
    <lineage>
        <taxon>Eukaryota</taxon>
        <taxon>Viridiplantae</taxon>
        <taxon>Chlorophyta</taxon>
        <taxon>core chlorophytes</taxon>
        <taxon>Trebouxiophyceae</taxon>
        <taxon>Trebouxiophyceae incertae sedis</taxon>
        <taxon>Coccomyxaceae</taxon>
        <taxon>Coccomyxa</taxon>
    </lineage>
</organism>
<comment type="caution">
    <text evidence="4">The sequence shown here is derived from an EMBL/GenBank/DDBJ whole genome shotgun (WGS) entry which is preliminary data.</text>
</comment>
<name>A0ABR2YDE6_9CHLO</name>
<keyword evidence="2" id="KW-0732">Signal</keyword>
<dbReference type="EMBL" id="JALJOT010000015">
    <property type="protein sequence ID" value="KAK9902811.1"/>
    <property type="molecule type" value="Genomic_DNA"/>
</dbReference>
<evidence type="ECO:0000259" key="3">
    <source>
        <dbReference type="Pfam" id="PF11721"/>
    </source>
</evidence>
<feature type="signal peptide" evidence="2">
    <location>
        <begin position="1"/>
        <end position="22"/>
    </location>
</feature>